<feature type="region of interest" description="Disordered" evidence="1">
    <location>
        <begin position="1"/>
        <end position="45"/>
    </location>
</feature>
<reference evidence="2 3" key="1">
    <citation type="submission" date="2024-02" db="EMBL/GenBank/DDBJ databases">
        <title>Janibacter sp. nov., isolated from gut of marine sandworm.</title>
        <authorList>
            <person name="Kim B."/>
            <person name="Jun M.O."/>
            <person name="Shin N.-R."/>
        </authorList>
    </citation>
    <scope>NUCLEOTIDE SEQUENCE [LARGE SCALE GENOMIC DNA]</scope>
    <source>
        <strain evidence="2 3">A1S7</strain>
    </source>
</reference>
<dbReference type="EMBL" id="CP144913">
    <property type="protein sequence ID" value="WXB75946.1"/>
    <property type="molecule type" value="Genomic_DNA"/>
</dbReference>
<dbReference type="RefSeq" id="WP_338748716.1">
    <property type="nucleotide sequence ID" value="NZ_CP144913.1"/>
</dbReference>
<gene>
    <name evidence="2" type="ORF">V1351_13500</name>
</gene>
<proteinExistence type="predicted"/>
<sequence>MQIDKQKIMDLLTDRGDEAKAKQADSDLPDQVDTDEHRGALEKLGVSPADLAGRFSL</sequence>
<keyword evidence="3" id="KW-1185">Reference proteome</keyword>
<name>A0ABZ2MFW6_9MICO</name>
<evidence type="ECO:0000313" key="2">
    <source>
        <dbReference type="EMBL" id="WXB75946.1"/>
    </source>
</evidence>
<evidence type="ECO:0000313" key="3">
    <source>
        <dbReference type="Proteomes" id="UP001382727"/>
    </source>
</evidence>
<protein>
    <submittedName>
        <fullName evidence="2">Uncharacterized protein</fullName>
    </submittedName>
</protein>
<feature type="compositionally biased region" description="Basic and acidic residues" evidence="1">
    <location>
        <begin position="1"/>
        <end position="25"/>
    </location>
</feature>
<dbReference type="Proteomes" id="UP001382727">
    <property type="component" value="Chromosome"/>
</dbReference>
<evidence type="ECO:0000256" key="1">
    <source>
        <dbReference type="SAM" id="MobiDB-lite"/>
    </source>
</evidence>
<accession>A0ABZ2MFW6</accession>
<organism evidence="2 3">
    <name type="scientific">Janibacter alittae</name>
    <dbReference type="NCBI Taxonomy" id="3115209"/>
    <lineage>
        <taxon>Bacteria</taxon>
        <taxon>Bacillati</taxon>
        <taxon>Actinomycetota</taxon>
        <taxon>Actinomycetes</taxon>
        <taxon>Micrococcales</taxon>
        <taxon>Intrasporangiaceae</taxon>
        <taxon>Janibacter</taxon>
    </lineage>
</organism>